<evidence type="ECO:0000256" key="8">
    <source>
        <dbReference type="ARBA" id="ARBA00022840"/>
    </source>
</evidence>
<dbReference type="Pfam" id="PF18319">
    <property type="entry name" value="Zn_ribbon_PriA"/>
    <property type="match status" value="1"/>
</dbReference>
<dbReference type="InterPro" id="IPR027417">
    <property type="entry name" value="P-loop_NTPase"/>
</dbReference>
<gene>
    <name evidence="12" type="primary">priA</name>
    <name evidence="14" type="ORF">SAMN02745121_07240</name>
</gene>
<dbReference type="EMBL" id="FOMX01000032">
    <property type="protein sequence ID" value="SFF15986.1"/>
    <property type="molecule type" value="Genomic_DNA"/>
</dbReference>
<dbReference type="EC" id="5.6.2.4" evidence="12"/>
<evidence type="ECO:0000256" key="3">
    <source>
        <dbReference type="ARBA" id="ARBA00022723"/>
    </source>
</evidence>
<dbReference type="NCBIfam" id="TIGR00595">
    <property type="entry name" value="priA"/>
    <property type="match status" value="1"/>
</dbReference>
<dbReference type="Gene3D" id="3.40.50.300">
    <property type="entry name" value="P-loop containing nucleotide triphosphate hydrolases"/>
    <property type="match status" value="2"/>
</dbReference>
<keyword evidence="6 12" id="KW-0347">Helicase</keyword>
<dbReference type="GO" id="GO:0016887">
    <property type="term" value="F:ATP hydrolysis activity"/>
    <property type="evidence" value="ECO:0007669"/>
    <property type="project" value="RHEA"/>
</dbReference>
<feature type="binding site" evidence="12">
    <location>
        <position position="542"/>
    </location>
    <ligand>
        <name>Zn(2+)</name>
        <dbReference type="ChEBI" id="CHEBI:29105"/>
        <label>1</label>
    </ligand>
</feature>
<keyword evidence="2 12" id="KW-0235">DNA replication</keyword>
<dbReference type="Gene3D" id="3.40.1440.60">
    <property type="entry name" value="PriA, 3(prime) DNA-binding domain"/>
    <property type="match status" value="1"/>
</dbReference>
<keyword evidence="7 12" id="KW-0862">Zinc</keyword>
<keyword evidence="9 12" id="KW-0238">DNA-binding</keyword>
<feature type="binding site" evidence="12">
    <location>
        <position position="539"/>
    </location>
    <ligand>
        <name>Zn(2+)</name>
        <dbReference type="ChEBI" id="CHEBI:29105"/>
        <label>1</label>
    </ligand>
</feature>
<organism evidence="14 15">
    <name type="scientific">Nannocystis exedens</name>
    <dbReference type="NCBI Taxonomy" id="54"/>
    <lineage>
        <taxon>Bacteria</taxon>
        <taxon>Pseudomonadati</taxon>
        <taxon>Myxococcota</taxon>
        <taxon>Polyangia</taxon>
        <taxon>Nannocystales</taxon>
        <taxon>Nannocystaceae</taxon>
        <taxon>Nannocystis</taxon>
    </lineage>
</organism>
<dbReference type="GO" id="GO:1990077">
    <property type="term" value="C:primosome complex"/>
    <property type="evidence" value="ECO:0007669"/>
    <property type="project" value="UniProtKB-UniRule"/>
</dbReference>
<dbReference type="HAMAP" id="MF_00983">
    <property type="entry name" value="PriA"/>
    <property type="match status" value="1"/>
</dbReference>
<dbReference type="InterPro" id="IPR041236">
    <property type="entry name" value="PriA_C"/>
</dbReference>
<proteinExistence type="inferred from homology"/>
<comment type="catalytic activity">
    <reaction evidence="12">
        <text>Couples ATP hydrolysis with the unwinding of duplex DNA by translocating in the 3'-5' direction.</text>
        <dbReference type="EC" id="5.6.2.4"/>
    </reaction>
</comment>
<accession>A0A1I2GGX0</accession>
<dbReference type="CDD" id="cd17929">
    <property type="entry name" value="DEXHc_priA"/>
    <property type="match status" value="1"/>
</dbReference>
<evidence type="ECO:0000256" key="4">
    <source>
        <dbReference type="ARBA" id="ARBA00022741"/>
    </source>
</evidence>
<dbReference type="Pfam" id="PF00270">
    <property type="entry name" value="DEAD"/>
    <property type="match status" value="1"/>
</dbReference>
<evidence type="ECO:0000256" key="5">
    <source>
        <dbReference type="ARBA" id="ARBA00022801"/>
    </source>
</evidence>
<keyword evidence="10 12" id="KW-0413">Isomerase</keyword>
<keyword evidence="8 12" id="KW-0067">ATP-binding</keyword>
<dbReference type="GO" id="GO:0006310">
    <property type="term" value="P:DNA recombination"/>
    <property type="evidence" value="ECO:0007669"/>
    <property type="project" value="InterPro"/>
</dbReference>
<evidence type="ECO:0000313" key="15">
    <source>
        <dbReference type="Proteomes" id="UP000199400"/>
    </source>
</evidence>
<dbReference type="GO" id="GO:0008270">
    <property type="term" value="F:zinc ion binding"/>
    <property type="evidence" value="ECO:0007669"/>
    <property type="project" value="UniProtKB-UniRule"/>
</dbReference>
<comment type="subunit">
    <text evidence="12">Component of the replication restart primosome.</text>
</comment>
<evidence type="ECO:0000256" key="6">
    <source>
        <dbReference type="ARBA" id="ARBA00022806"/>
    </source>
</evidence>
<dbReference type="PROSITE" id="PS51192">
    <property type="entry name" value="HELICASE_ATP_BIND_1"/>
    <property type="match status" value="1"/>
</dbReference>
<feature type="binding site" evidence="12">
    <location>
        <position position="567"/>
    </location>
    <ligand>
        <name>Zn(2+)</name>
        <dbReference type="ChEBI" id="CHEBI:29105"/>
        <label>2</label>
    </ligand>
</feature>
<evidence type="ECO:0000256" key="12">
    <source>
        <dbReference type="HAMAP-Rule" id="MF_00983"/>
    </source>
</evidence>
<comment type="catalytic activity">
    <reaction evidence="11 12">
        <text>ATP + H2O = ADP + phosphate + H(+)</text>
        <dbReference type="Rhea" id="RHEA:13065"/>
        <dbReference type="ChEBI" id="CHEBI:15377"/>
        <dbReference type="ChEBI" id="CHEBI:15378"/>
        <dbReference type="ChEBI" id="CHEBI:30616"/>
        <dbReference type="ChEBI" id="CHEBI:43474"/>
        <dbReference type="ChEBI" id="CHEBI:456216"/>
        <dbReference type="EC" id="5.6.2.4"/>
    </reaction>
</comment>
<dbReference type="SUPFAM" id="SSF52540">
    <property type="entry name" value="P-loop containing nucleoside triphosphate hydrolases"/>
    <property type="match status" value="2"/>
</dbReference>
<feature type="binding site" evidence="12">
    <location>
        <position position="570"/>
    </location>
    <ligand>
        <name>Zn(2+)</name>
        <dbReference type="ChEBI" id="CHEBI:29105"/>
        <label>2</label>
    </ligand>
</feature>
<evidence type="ECO:0000256" key="7">
    <source>
        <dbReference type="ARBA" id="ARBA00022833"/>
    </source>
</evidence>
<dbReference type="InterPro" id="IPR005259">
    <property type="entry name" value="PriA"/>
</dbReference>
<dbReference type="InterPro" id="IPR014001">
    <property type="entry name" value="Helicase_ATP-bd"/>
</dbReference>
<feature type="binding site" evidence="12">
    <location>
        <position position="583"/>
    </location>
    <ligand>
        <name>Zn(2+)</name>
        <dbReference type="ChEBI" id="CHEBI:29105"/>
        <label>1</label>
    </ligand>
</feature>
<dbReference type="AlphaFoldDB" id="A0A1I2GGX0"/>
<dbReference type="InterPro" id="IPR042115">
    <property type="entry name" value="PriA_3primeBD_sf"/>
</dbReference>
<dbReference type="SMART" id="SM00490">
    <property type="entry name" value="HELICc"/>
    <property type="match status" value="1"/>
</dbReference>
<keyword evidence="15" id="KW-1185">Reference proteome</keyword>
<feature type="binding site" evidence="12">
    <location>
        <position position="580"/>
    </location>
    <ligand>
        <name>Zn(2+)</name>
        <dbReference type="ChEBI" id="CHEBI:29105"/>
        <label>1</label>
    </ligand>
</feature>
<dbReference type="Proteomes" id="UP000199400">
    <property type="component" value="Unassembled WGS sequence"/>
</dbReference>
<dbReference type="Pfam" id="PF17764">
    <property type="entry name" value="PriA_3primeBD"/>
    <property type="match status" value="1"/>
</dbReference>
<dbReference type="GO" id="GO:0003677">
    <property type="term" value="F:DNA binding"/>
    <property type="evidence" value="ECO:0007669"/>
    <property type="project" value="UniProtKB-UniRule"/>
</dbReference>
<dbReference type="GO" id="GO:0005524">
    <property type="term" value="F:ATP binding"/>
    <property type="evidence" value="ECO:0007669"/>
    <property type="project" value="UniProtKB-UniRule"/>
</dbReference>
<evidence type="ECO:0000256" key="2">
    <source>
        <dbReference type="ARBA" id="ARBA00022705"/>
    </source>
</evidence>
<dbReference type="InterPro" id="IPR001650">
    <property type="entry name" value="Helicase_C-like"/>
</dbReference>
<evidence type="ECO:0000256" key="10">
    <source>
        <dbReference type="ARBA" id="ARBA00023235"/>
    </source>
</evidence>
<dbReference type="OrthoDB" id="9759544at2"/>
<evidence type="ECO:0000313" key="14">
    <source>
        <dbReference type="EMBL" id="SFF15986.1"/>
    </source>
</evidence>
<keyword evidence="3 12" id="KW-0479">Metal-binding</keyword>
<feature type="domain" description="Helicase ATP-binding" evidence="13">
    <location>
        <begin position="312"/>
        <end position="478"/>
    </location>
</feature>
<dbReference type="GO" id="GO:0043138">
    <property type="term" value="F:3'-5' DNA helicase activity"/>
    <property type="evidence" value="ECO:0007669"/>
    <property type="project" value="UniProtKB-EC"/>
</dbReference>
<dbReference type="Pfam" id="PF18074">
    <property type="entry name" value="PriA_C"/>
    <property type="match status" value="1"/>
</dbReference>
<evidence type="ECO:0000256" key="1">
    <source>
        <dbReference type="ARBA" id="ARBA00022515"/>
    </source>
</evidence>
<dbReference type="RefSeq" id="WP_096328151.1">
    <property type="nucleotide sequence ID" value="NZ_FOMX01000032.1"/>
</dbReference>
<keyword evidence="1 12" id="KW-0639">Primosome</keyword>
<evidence type="ECO:0000259" key="13">
    <source>
        <dbReference type="PROSITE" id="PS51192"/>
    </source>
</evidence>
<comment type="similarity">
    <text evidence="12">Belongs to the helicase family. PriA subfamily.</text>
</comment>
<keyword evidence="4 12" id="KW-0547">Nucleotide-binding</keyword>
<dbReference type="PANTHER" id="PTHR30580">
    <property type="entry name" value="PRIMOSOMAL PROTEIN N"/>
    <property type="match status" value="1"/>
</dbReference>
<sequence length="851" mass="92270">MSERLVSVALPVALDRGFTYAVPASWPSVPEPGARVLVPFANRGLVGVVRAAQPERLNGARIKLLEEVLDPPGAPSLTPELARLCEWVADYYVAPVGEVYRLALPGLLTGHDVRRVMLSEAGAQALAAAREVVLQPVDDAGLPTAAEQRVLAALAAAPRGELAVERLIDLRPRIPGVLRLIGDLAAKELCTISWDEAGGEGARVEAHYRRTDYLRGAATAEETLREHIGRSKQRRALLDLLEGAGSWVPAGELRGPFPGYKKLLEPLLAAGLVAVEERLRALDPFAAETLEPSLPQTPTADQAAALATLRGDLEAGKFAASLLHGVTGSGKTEVYLQLIADARARGGGAIVLVPEIALTPQLSDRFRARFGETVAVLHSGLTPRQRLDAWQQIRMGARPIVIGARSAVFAPVPDLKVIVVDEEHDASFKQEEGVRYSARDVALVRARDASAVAVLGSATPALETYESARSGKIRWLRMTTRPTTRPLPEVELISLATHRPDPETLLTGRMRTALVETVAAGEQAIVFLNRRGFATTLICDRCGALHHCPDCSAPAMTYHLGRNRLMCHWCGFIEAPPERCVECGEGELLHGNAGTERVELALAKDVPGARVLRLDRDTSRGKGLLETLAQFRRREADILVGTQMLSKGHDFPGVTLVGILQGDHGLGLPDIRASERTFQLLTQVAGRAGRGDRPGRVLIQAYGIKNPAIAFAAEHDFEAFAAWELDKRRELHNPPFGHLALVRISGPDQVAVQRRAEELAAVIRAAAEEVRRKHAEEPGSAEAPPPVQLLGPKASLIERVNRRVRWQMLIRASSRPPLRWLLRQLRPRLGDAGSGEFKTMANVDVDPQSLI</sequence>
<keyword evidence="5 12" id="KW-0378">Hydrolase</keyword>
<dbReference type="InterPro" id="IPR041222">
    <property type="entry name" value="PriA_3primeBD"/>
</dbReference>
<dbReference type="STRING" id="54.SAMN02745121_07240"/>
<evidence type="ECO:0000256" key="11">
    <source>
        <dbReference type="ARBA" id="ARBA00048988"/>
    </source>
</evidence>
<comment type="function">
    <text evidence="12">Initiates the restart of stalled replication forks, which reloads the replicative helicase on sites other than the origin of replication. Recognizes and binds to abandoned replication forks and remodels them to uncover a helicase loading site. Promotes assembly of the primosome at these replication forks.</text>
</comment>
<dbReference type="SMART" id="SM00487">
    <property type="entry name" value="DEXDc"/>
    <property type="match status" value="1"/>
</dbReference>
<name>A0A1I2GGX0_9BACT</name>
<feature type="binding site" evidence="12">
    <location>
        <position position="548"/>
    </location>
    <ligand>
        <name>Zn(2+)</name>
        <dbReference type="ChEBI" id="CHEBI:29105"/>
        <label>2</label>
    </ligand>
</feature>
<feature type="binding site" evidence="12">
    <location>
        <position position="551"/>
    </location>
    <ligand>
        <name>Zn(2+)</name>
        <dbReference type="ChEBI" id="CHEBI:29105"/>
        <label>2</label>
    </ligand>
</feature>
<dbReference type="GO" id="GO:0006302">
    <property type="term" value="P:double-strand break repair"/>
    <property type="evidence" value="ECO:0007669"/>
    <property type="project" value="InterPro"/>
</dbReference>
<dbReference type="PANTHER" id="PTHR30580:SF0">
    <property type="entry name" value="PRIMOSOMAL PROTEIN N"/>
    <property type="match status" value="1"/>
</dbReference>
<dbReference type="FunFam" id="3.40.50.300:FF:000489">
    <property type="entry name" value="Primosome assembly protein PriA"/>
    <property type="match status" value="1"/>
</dbReference>
<dbReference type="InterPro" id="IPR040498">
    <property type="entry name" value="PriA_CRR"/>
</dbReference>
<dbReference type="GO" id="GO:0006269">
    <property type="term" value="P:DNA replication, synthesis of primer"/>
    <property type="evidence" value="ECO:0007669"/>
    <property type="project" value="UniProtKB-KW"/>
</dbReference>
<protein>
    <recommendedName>
        <fullName evidence="12">Replication restart protein PriA</fullName>
    </recommendedName>
    <alternativeName>
        <fullName evidence="12">ATP-dependent DNA helicase PriA</fullName>
        <ecNumber evidence="12">5.6.2.4</ecNumber>
    </alternativeName>
    <alternativeName>
        <fullName evidence="12">DNA 3'-5' helicase PriA</fullName>
    </alternativeName>
</protein>
<dbReference type="GO" id="GO:0006270">
    <property type="term" value="P:DNA replication initiation"/>
    <property type="evidence" value="ECO:0007669"/>
    <property type="project" value="TreeGrafter"/>
</dbReference>
<comment type="cofactor">
    <cofactor evidence="12">
        <name>Zn(2+)</name>
        <dbReference type="ChEBI" id="CHEBI:29105"/>
    </cofactor>
    <text evidence="12">Binds 2 zinc ions per subunit.</text>
</comment>
<evidence type="ECO:0000256" key="9">
    <source>
        <dbReference type="ARBA" id="ARBA00023125"/>
    </source>
</evidence>
<reference evidence="15" key="1">
    <citation type="submission" date="2016-10" db="EMBL/GenBank/DDBJ databases">
        <authorList>
            <person name="Varghese N."/>
            <person name="Submissions S."/>
        </authorList>
    </citation>
    <scope>NUCLEOTIDE SEQUENCE [LARGE SCALE GENOMIC DNA]</scope>
    <source>
        <strain evidence="15">ATCC 25963</strain>
    </source>
</reference>
<dbReference type="Pfam" id="PF00271">
    <property type="entry name" value="Helicase_C"/>
    <property type="match status" value="1"/>
</dbReference>
<dbReference type="InterPro" id="IPR011545">
    <property type="entry name" value="DEAD/DEAH_box_helicase_dom"/>
</dbReference>